<reference evidence="1" key="1">
    <citation type="submission" date="2021-01" db="EMBL/GenBank/DDBJ databases">
        <authorList>
            <consortium name="Genoscope - CEA"/>
            <person name="William W."/>
        </authorList>
    </citation>
    <scope>NUCLEOTIDE SEQUENCE</scope>
</reference>
<keyword evidence="2" id="KW-1185">Reference proteome</keyword>
<organism evidence="1 2">
    <name type="scientific">Paramecium pentaurelia</name>
    <dbReference type="NCBI Taxonomy" id="43138"/>
    <lineage>
        <taxon>Eukaryota</taxon>
        <taxon>Sar</taxon>
        <taxon>Alveolata</taxon>
        <taxon>Ciliophora</taxon>
        <taxon>Intramacronucleata</taxon>
        <taxon>Oligohymenophorea</taxon>
        <taxon>Peniculida</taxon>
        <taxon>Parameciidae</taxon>
        <taxon>Paramecium</taxon>
    </lineage>
</organism>
<accession>A0A8S1XJR0</accession>
<comment type="caution">
    <text evidence="1">The sequence shown here is derived from an EMBL/GenBank/DDBJ whole genome shotgun (WGS) entry which is preliminary data.</text>
</comment>
<evidence type="ECO:0000313" key="2">
    <source>
        <dbReference type="Proteomes" id="UP000689195"/>
    </source>
</evidence>
<proteinExistence type="predicted"/>
<name>A0A8S1XJR0_9CILI</name>
<evidence type="ECO:0000313" key="1">
    <source>
        <dbReference type="EMBL" id="CAD8201406.1"/>
    </source>
</evidence>
<gene>
    <name evidence="1" type="ORF">PPENT_87.1.T1270133</name>
</gene>
<protein>
    <submittedName>
        <fullName evidence="1">Uncharacterized protein</fullName>
    </submittedName>
</protein>
<sequence length="141" mass="16949">MLLDVFQKQSQNWWLQSKYSFYKYVRILHQTKRKQFLRMSFLNSLCSVSLNEICQDRRYLQICQSMNSLQLCANSIRQEGYCTYQNQSCQVLSNCTQLKSIFECFLFDKACQQNTSYQNEIISFDSLFQYIYEKCTFQSIT</sequence>
<dbReference type="Proteomes" id="UP000689195">
    <property type="component" value="Unassembled WGS sequence"/>
</dbReference>
<dbReference type="EMBL" id="CAJJDO010000127">
    <property type="protein sequence ID" value="CAD8201406.1"/>
    <property type="molecule type" value="Genomic_DNA"/>
</dbReference>
<dbReference type="AlphaFoldDB" id="A0A8S1XJR0"/>